<dbReference type="Pfam" id="PF03486">
    <property type="entry name" value="HI0933_like"/>
    <property type="match status" value="1"/>
</dbReference>
<proteinExistence type="predicted"/>
<dbReference type="InterPro" id="IPR055178">
    <property type="entry name" value="RsdA/BaiN/AoA(So)-like_dom"/>
</dbReference>
<evidence type="ECO:0000259" key="5">
    <source>
        <dbReference type="Pfam" id="PF22780"/>
    </source>
</evidence>
<gene>
    <name evidence="6" type="ORF">GCM10023091_39530</name>
</gene>
<keyword evidence="2" id="KW-0285">Flavoprotein</keyword>
<dbReference type="RefSeq" id="WP_345032431.1">
    <property type="nucleotide sequence ID" value="NZ_BAABEY010000036.1"/>
</dbReference>
<dbReference type="Gene3D" id="3.50.50.60">
    <property type="entry name" value="FAD/NAD(P)-binding domain"/>
    <property type="match status" value="1"/>
</dbReference>
<dbReference type="PANTHER" id="PTHR42887">
    <property type="entry name" value="OS12G0638800 PROTEIN"/>
    <property type="match status" value="1"/>
</dbReference>
<feature type="domain" description="RsdA/BaiN/AoA(So)-like Rossmann fold-like" evidence="4">
    <location>
        <begin position="2"/>
        <end position="400"/>
    </location>
</feature>
<dbReference type="Proteomes" id="UP001501508">
    <property type="component" value="Unassembled WGS sequence"/>
</dbReference>
<sequence length="409" mass="44276">MRIIVIGGGASGFMAAITAAETFPACRVTILEKSRNVLSKVRISGGGRCNVTHKPADPGVFSKNYPRGAKFVKTLFDAFGPADTVEWFTSRGVALKTEPDGRIFPVSDTSDTVIRCLVENARRAGVDIRTSVAVDQIRPEGDHINLILQDGSVLTADRVLVATGGTPKISGFDWISEHQHPILPPVPSLFTFNTPDNYLRALSGISVPKAVIKIQNSSLKAEGPLLITHWGFSGPVVLRLSAWGAREFAEKDYLFQIRINWTGDVNFDAARNHLIALKNSSPKQQLSAHAQFGIPARLWRAMAENAGITAQLKLADTPHKAINKMAMLVTDHPFDVAGKTTFKEEFVTCGGVSLDSVDPKTMESRLLKGLYFAGEVLDVDGITGGFNFQHAWSTGYAVGRHIGLSLATP</sequence>
<dbReference type="InterPro" id="IPR004792">
    <property type="entry name" value="BaiN-like"/>
</dbReference>
<feature type="domain" description="RsdA/BaiN/AoA(So)-like insert" evidence="5">
    <location>
        <begin position="186"/>
        <end position="347"/>
    </location>
</feature>
<dbReference type="PRINTS" id="PR00368">
    <property type="entry name" value="FADPNR"/>
</dbReference>
<keyword evidence="3" id="KW-0274">FAD</keyword>
<dbReference type="InterPro" id="IPR036188">
    <property type="entry name" value="FAD/NAD-bd_sf"/>
</dbReference>
<protein>
    <submittedName>
        <fullName evidence="6">NAD(P)/FAD-dependent oxidoreductase</fullName>
    </submittedName>
</protein>
<name>A0ABP8MCM1_9BACT</name>
<dbReference type="PRINTS" id="PR00411">
    <property type="entry name" value="PNDRDTASEI"/>
</dbReference>
<dbReference type="EMBL" id="BAABEY010000036">
    <property type="protein sequence ID" value="GAA4446445.1"/>
    <property type="molecule type" value="Genomic_DNA"/>
</dbReference>
<evidence type="ECO:0000256" key="3">
    <source>
        <dbReference type="ARBA" id="ARBA00022827"/>
    </source>
</evidence>
<keyword evidence="7" id="KW-1185">Reference proteome</keyword>
<evidence type="ECO:0000313" key="6">
    <source>
        <dbReference type="EMBL" id="GAA4446445.1"/>
    </source>
</evidence>
<evidence type="ECO:0000259" key="4">
    <source>
        <dbReference type="Pfam" id="PF03486"/>
    </source>
</evidence>
<dbReference type="NCBIfam" id="TIGR00275">
    <property type="entry name" value="aminoacetone oxidase family FAD-binding enzyme"/>
    <property type="match status" value="1"/>
</dbReference>
<dbReference type="Gene3D" id="1.10.8.260">
    <property type="entry name" value="HI0933 insert domain-like"/>
    <property type="match status" value="1"/>
</dbReference>
<dbReference type="Gene3D" id="2.40.30.10">
    <property type="entry name" value="Translation factors"/>
    <property type="match status" value="1"/>
</dbReference>
<dbReference type="PANTHER" id="PTHR42887:SF2">
    <property type="entry name" value="OS12G0638800 PROTEIN"/>
    <property type="match status" value="1"/>
</dbReference>
<dbReference type="InterPro" id="IPR023166">
    <property type="entry name" value="BaiN-like_dom_sf"/>
</dbReference>
<dbReference type="Pfam" id="PF22780">
    <property type="entry name" value="HI0933_like_1st"/>
    <property type="match status" value="1"/>
</dbReference>
<reference evidence="7" key="1">
    <citation type="journal article" date="2019" name="Int. J. Syst. Evol. Microbiol.">
        <title>The Global Catalogue of Microorganisms (GCM) 10K type strain sequencing project: providing services to taxonomists for standard genome sequencing and annotation.</title>
        <authorList>
            <consortium name="The Broad Institute Genomics Platform"/>
            <consortium name="The Broad Institute Genome Sequencing Center for Infectious Disease"/>
            <person name="Wu L."/>
            <person name="Ma J."/>
        </authorList>
    </citation>
    <scope>NUCLEOTIDE SEQUENCE [LARGE SCALE GENOMIC DNA]</scope>
    <source>
        <strain evidence="7">JCM 31920</strain>
    </source>
</reference>
<evidence type="ECO:0000256" key="2">
    <source>
        <dbReference type="ARBA" id="ARBA00022630"/>
    </source>
</evidence>
<dbReference type="SUPFAM" id="SSF160996">
    <property type="entry name" value="HI0933 insert domain-like"/>
    <property type="match status" value="1"/>
</dbReference>
<comment type="cofactor">
    <cofactor evidence="1">
        <name>FAD</name>
        <dbReference type="ChEBI" id="CHEBI:57692"/>
    </cofactor>
</comment>
<dbReference type="SUPFAM" id="SSF51905">
    <property type="entry name" value="FAD/NAD(P)-binding domain"/>
    <property type="match status" value="1"/>
</dbReference>
<evidence type="ECO:0000256" key="1">
    <source>
        <dbReference type="ARBA" id="ARBA00001974"/>
    </source>
</evidence>
<comment type="caution">
    <text evidence="6">The sequence shown here is derived from an EMBL/GenBank/DDBJ whole genome shotgun (WGS) entry which is preliminary data.</text>
</comment>
<organism evidence="6 7">
    <name type="scientific">Ravibacter arvi</name>
    <dbReference type="NCBI Taxonomy" id="2051041"/>
    <lineage>
        <taxon>Bacteria</taxon>
        <taxon>Pseudomonadati</taxon>
        <taxon>Bacteroidota</taxon>
        <taxon>Cytophagia</taxon>
        <taxon>Cytophagales</taxon>
        <taxon>Spirosomataceae</taxon>
        <taxon>Ravibacter</taxon>
    </lineage>
</organism>
<dbReference type="InterPro" id="IPR057661">
    <property type="entry name" value="RsdA/BaiN/AoA(So)_Rossmann"/>
</dbReference>
<evidence type="ECO:0000313" key="7">
    <source>
        <dbReference type="Proteomes" id="UP001501508"/>
    </source>
</evidence>
<accession>A0ABP8MCM1</accession>